<reference evidence="2" key="1">
    <citation type="submission" date="2020-02" db="EMBL/GenBank/DDBJ databases">
        <authorList>
            <person name="Meier V. D."/>
        </authorList>
    </citation>
    <scope>NUCLEOTIDE SEQUENCE</scope>
    <source>
        <strain evidence="2">AVDCRST_MAG88</strain>
    </source>
</reference>
<sequence>MTTMRGTDPYAVAEERLDALFTGADGIRALYEGVCAILNESVPTHNWVGIYLVDGADLVLAAWRGPAPTEHVRIPLGQGICGAAATSGETIVVDDVNEDPRYLACFLNTRAEIVVPVKDERGVWGEIDVDSDHRGAFGPADRALLEGVAARLALRIPGDAPPR</sequence>
<gene>
    <name evidence="2" type="ORF">AVDCRST_MAG88-3276</name>
</gene>
<dbReference type="InterPro" id="IPR029016">
    <property type="entry name" value="GAF-like_dom_sf"/>
</dbReference>
<proteinExistence type="predicted"/>
<dbReference type="InterPro" id="IPR003018">
    <property type="entry name" value="GAF"/>
</dbReference>
<dbReference type="EMBL" id="CADCWM010000790">
    <property type="protein sequence ID" value="CAA9580589.1"/>
    <property type="molecule type" value="Genomic_DNA"/>
</dbReference>
<name>A0A6J4VJP0_9BACT</name>
<dbReference type="SUPFAM" id="SSF55781">
    <property type="entry name" value="GAF domain-like"/>
    <property type="match status" value="1"/>
</dbReference>
<feature type="domain" description="GAF" evidence="1">
    <location>
        <begin position="26"/>
        <end position="161"/>
    </location>
</feature>
<organism evidence="2">
    <name type="scientific">uncultured Thermomicrobiales bacterium</name>
    <dbReference type="NCBI Taxonomy" id="1645740"/>
    <lineage>
        <taxon>Bacteria</taxon>
        <taxon>Pseudomonadati</taxon>
        <taxon>Thermomicrobiota</taxon>
        <taxon>Thermomicrobia</taxon>
        <taxon>Thermomicrobiales</taxon>
        <taxon>environmental samples</taxon>
    </lineage>
</organism>
<dbReference type="Gene3D" id="3.30.450.40">
    <property type="match status" value="1"/>
</dbReference>
<accession>A0A6J4VJP0</accession>
<protein>
    <recommendedName>
        <fullName evidence="1">GAF domain-containing protein</fullName>
    </recommendedName>
</protein>
<dbReference type="SMART" id="SM00065">
    <property type="entry name" value="GAF"/>
    <property type="match status" value="1"/>
</dbReference>
<dbReference type="Pfam" id="PF01590">
    <property type="entry name" value="GAF"/>
    <property type="match status" value="1"/>
</dbReference>
<dbReference type="AlphaFoldDB" id="A0A6J4VJP0"/>
<evidence type="ECO:0000313" key="2">
    <source>
        <dbReference type="EMBL" id="CAA9580589.1"/>
    </source>
</evidence>
<evidence type="ECO:0000259" key="1">
    <source>
        <dbReference type="SMART" id="SM00065"/>
    </source>
</evidence>